<dbReference type="AlphaFoldDB" id="A0AAT9FJ17"/>
<dbReference type="Pfam" id="PF13519">
    <property type="entry name" value="VWA_2"/>
    <property type="match status" value="1"/>
</dbReference>
<evidence type="ECO:0000259" key="2">
    <source>
        <dbReference type="PROSITE" id="PS50234"/>
    </source>
</evidence>
<feature type="domain" description="VWFA" evidence="2">
    <location>
        <begin position="87"/>
        <end position="273"/>
    </location>
</feature>
<name>A0AAT9FJ17_9BACT</name>
<keyword evidence="1" id="KW-0472">Membrane</keyword>
<dbReference type="SUPFAM" id="SSF53300">
    <property type="entry name" value="vWA-like"/>
    <property type="match status" value="1"/>
</dbReference>
<keyword evidence="1" id="KW-1133">Transmembrane helix</keyword>
<evidence type="ECO:0000313" key="3">
    <source>
        <dbReference type="EMBL" id="BDS05937.1"/>
    </source>
</evidence>
<proteinExistence type="predicted"/>
<dbReference type="SMART" id="SM00327">
    <property type="entry name" value="VWA"/>
    <property type="match status" value="1"/>
</dbReference>
<gene>
    <name evidence="3" type="ORF">NT6N_09770</name>
</gene>
<keyword evidence="1" id="KW-0812">Transmembrane</keyword>
<dbReference type="InterPro" id="IPR002035">
    <property type="entry name" value="VWF_A"/>
</dbReference>
<feature type="transmembrane region" description="Helical" evidence="1">
    <location>
        <begin position="290"/>
        <end position="312"/>
    </location>
</feature>
<accession>A0AAT9FJ17</accession>
<dbReference type="EMBL" id="AP026866">
    <property type="protein sequence ID" value="BDS05937.1"/>
    <property type="molecule type" value="Genomic_DNA"/>
</dbReference>
<reference evidence="3" key="1">
    <citation type="submission" date="2024-07" db="EMBL/GenBank/DDBJ databases">
        <title>Complete genome sequence of Verrucomicrobiaceae bacterium NT6N.</title>
        <authorList>
            <person name="Huang C."/>
            <person name="Takami H."/>
            <person name="Hamasaki K."/>
        </authorList>
    </citation>
    <scope>NUCLEOTIDE SEQUENCE</scope>
    <source>
        <strain evidence="3">NT6N</strain>
    </source>
</reference>
<protein>
    <recommendedName>
        <fullName evidence="2">VWFA domain-containing protein</fullName>
    </recommendedName>
</protein>
<organism evidence="3">
    <name type="scientific">Oceaniferula spumae</name>
    <dbReference type="NCBI Taxonomy" id="2979115"/>
    <lineage>
        <taxon>Bacteria</taxon>
        <taxon>Pseudomonadati</taxon>
        <taxon>Verrucomicrobiota</taxon>
        <taxon>Verrucomicrobiia</taxon>
        <taxon>Verrucomicrobiales</taxon>
        <taxon>Verrucomicrobiaceae</taxon>
        <taxon>Oceaniferula</taxon>
    </lineage>
</organism>
<dbReference type="KEGG" id="osu:NT6N_09770"/>
<dbReference type="PROSITE" id="PS50234">
    <property type="entry name" value="VWFA"/>
    <property type="match status" value="1"/>
</dbReference>
<dbReference type="InterPro" id="IPR036465">
    <property type="entry name" value="vWFA_dom_sf"/>
</dbReference>
<evidence type="ECO:0000256" key="1">
    <source>
        <dbReference type="SAM" id="Phobius"/>
    </source>
</evidence>
<dbReference type="Gene3D" id="3.40.50.410">
    <property type="entry name" value="von Willebrand factor, type A domain"/>
    <property type="match status" value="1"/>
</dbReference>
<sequence>MTALLITLAVAILALGAEALHWTRIRKVRYLAFGPSGKVNLLTAFASPARVLALSGLAWSLTTLLLLPPKAHRSKVLEDIEPKERHHLMLVLDVSPSMRLQDAGETDGLSRTKRASALIQSLLKRTTDNKLHITLVAVYNGAKPVVQESRDLEVILNFLDDMPLYQVFPTGKTRIFDGLEVASQIAQPWPENSTTLLLVSDGDTVPSTGMPKIPKSIGGVLVLGVGDPTKGSFIDGRQSRQDTGALRQIASRLGGEYHDGNAKHVPTDMLARLGTLELDEQTLKLTKREYALIICGTSSFLLAIFPLILTLMPSTLND</sequence>